<reference evidence="1 2" key="1">
    <citation type="submission" date="2020-05" db="EMBL/GenBank/DDBJ databases">
        <title>WGS assembly of Panicum virgatum.</title>
        <authorList>
            <person name="Lovell J.T."/>
            <person name="Jenkins J."/>
            <person name="Shu S."/>
            <person name="Juenger T.E."/>
            <person name="Schmutz J."/>
        </authorList>
    </citation>
    <scope>NUCLEOTIDE SEQUENCE [LARGE SCALE GENOMIC DNA]</scope>
    <source>
        <strain evidence="2">cv. AP13</strain>
    </source>
</reference>
<dbReference type="PANTHER" id="PTHR46835">
    <property type="entry name" value="BASIC-LEUCINE ZIPPER (BZIP) TRANSCRIPTION FACTOR FAMILY PROTEIN-RELATED"/>
    <property type="match status" value="1"/>
</dbReference>
<protein>
    <recommendedName>
        <fullName evidence="3">BZIP domain-containing protein</fullName>
    </recommendedName>
</protein>
<keyword evidence="2" id="KW-1185">Reference proteome</keyword>
<proteinExistence type="predicted"/>
<dbReference type="PANTHER" id="PTHR46835:SF8">
    <property type="entry name" value="BZIP TRANSCRIPTION FACTOR FAMILY PROTEIN, EXPRESSED"/>
    <property type="match status" value="1"/>
</dbReference>
<dbReference type="EMBL" id="CM029041">
    <property type="protein sequence ID" value="KAG2624954.1"/>
    <property type="molecule type" value="Genomic_DNA"/>
</dbReference>
<accession>A0A8T0UVG5</accession>
<evidence type="ECO:0000313" key="2">
    <source>
        <dbReference type="Proteomes" id="UP000823388"/>
    </source>
</evidence>
<gene>
    <name evidence="1" type="ORF">PVAP13_3KG158827</name>
</gene>
<sequence>MTTLAQCRSSSPRRPPSARQIALARQYAQRSHVWKLQYIAELEGRVQALKSEGVEVSTKMEFLTQQNIMLDLENKALKQRMESLA</sequence>
<organism evidence="1 2">
    <name type="scientific">Panicum virgatum</name>
    <name type="common">Blackwell switchgrass</name>
    <dbReference type="NCBI Taxonomy" id="38727"/>
    <lineage>
        <taxon>Eukaryota</taxon>
        <taxon>Viridiplantae</taxon>
        <taxon>Streptophyta</taxon>
        <taxon>Embryophyta</taxon>
        <taxon>Tracheophyta</taxon>
        <taxon>Spermatophyta</taxon>
        <taxon>Magnoliopsida</taxon>
        <taxon>Liliopsida</taxon>
        <taxon>Poales</taxon>
        <taxon>Poaceae</taxon>
        <taxon>PACMAD clade</taxon>
        <taxon>Panicoideae</taxon>
        <taxon>Panicodae</taxon>
        <taxon>Paniceae</taxon>
        <taxon>Panicinae</taxon>
        <taxon>Panicum</taxon>
        <taxon>Panicum sect. Hiantes</taxon>
    </lineage>
</organism>
<dbReference type="AlphaFoldDB" id="A0A8T0UVG5"/>
<dbReference type="InterPro" id="IPR044797">
    <property type="entry name" value="At4g06598-like"/>
</dbReference>
<dbReference type="Proteomes" id="UP000823388">
    <property type="component" value="Chromosome 3K"/>
</dbReference>
<comment type="caution">
    <text evidence="1">The sequence shown here is derived from an EMBL/GenBank/DDBJ whole genome shotgun (WGS) entry which is preliminary data.</text>
</comment>
<dbReference type="Gene3D" id="1.20.5.170">
    <property type="match status" value="1"/>
</dbReference>
<evidence type="ECO:0000313" key="1">
    <source>
        <dbReference type="EMBL" id="KAG2624954.1"/>
    </source>
</evidence>
<name>A0A8T0UVG5_PANVG</name>
<evidence type="ECO:0008006" key="3">
    <source>
        <dbReference type="Google" id="ProtNLM"/>
    </source>
</evidence>